<dbReference type="AlphaFoldDB" id="A0A1I3RQ53"/>
<dbReference type="SUPFAM" id="SSF46565">
    <property type="entry name" value="Chaperone J-domain"/>
    <property type="match status" value="1"/>
</dbReference>
<dbReference type="STRING" id="1576369.SAMN05421753_12177"/>
<dbReference type="RefSeq" id="WP_092056174.1">
    <property type="nucleotide sequence ID" value="NZ_FOQD01000021.1"/>
</dbReference>
<dbReference type="InterPro" id="IPR008971">
    <property type="entry name" value="HSP40/DnaJ_pept-bd"/>
</dbReference>
<dbReference type="Pfam" id="PF01556">
    <property type="entry name" value="DnaJ_C"/>
    <property type="match status" value="1"/>
</dbReference>
<dbReference type="Pfam" id="PF00226">
    <property type="entry name" value="DnaJ"/>
    <property type="match status" value="1"/>
</dbReference>
<dbReference type="OrthoDB" id="9779889at2"/>
<dbReference type="GO" id="GO:0042026">
    <property type="term" value="P:protein refolding"/>
    <property type="evidence" value="ECO:0007669"/>
    <property type="project" value="TreeGrafter"/>
</dbReference>
<proteinExistence type="predicted"/>
<dbReference type="PANTHER" id="PTHR43096:SF54">
    <property type="entry name" value="CHAPERONE PROTEIN DNAJ 1"/>
    <property type="match status" value="1"/>
</dbReference>
<keyword evidence="2" id="KW-0677">Repeat</keyword>
<feature type="region of interest" description="Disordered" evidence="6">
    <location>
        <begin position="77"/>
        <end position="100"/>
    </location>
</feature>
<evidence type="ECO:0000256" key="1">
    <source>
        <dbReference type="ARBA" id="ARBA00022723"/>
    </source>
</evidence>
<evidence type="ECO:0000256" key="6">
    <source>
        <dbReference type="SAM" id="MobiDB-lite"/>
    </source>
</evidence>
<dbReference type="InterPro" id="IPR018253">
    <property type="entry name" value="DnaJ_domain_CS"/>
</dbReference>
<evidence type="ECO:0000256" key="2">
    <source>
        <dbReference type="ARBA" id="ARBA00022737"/>
    </source>
</evidence>
<dbReference type="SMART" id="SM00271">
    <property type="entry name" value="DnaJ"/>
    <property type="match status" value="1"/>
</dbReference>
<dbReference type="InterPro" id="IPR036869">
    <property type="entry name" value="J_dom_sf"/>
</dbReference>
<name>A0A1I3RQ53_9PLAN</name>
<feature type="domain" description="J" evidence="7">
    <location>
        <begin position="5"/>
        <end position="70"/>
    </location>
</feature>
<keyword evidence="9" id="KW-1185">Reference proteome</keyword>
<reference evidence="9" key="1">
    <citation type="submission" date="2016-10" db="EMBL/GenBank/DDBJ databases">
        <authorList>
            <person name="Varghese N."/>
            <person name="Submissions S."/>
        </authorList>
    </citation>
    <scope>NUCLEOTIDE SEQUENCE [LARGE SCALE GENOMIC DNA]</scope>
    <source>
        <strain evidence="9">DSM 26348</strain>
    </source>
</reference>
<sequence length="325" mass="34523">MPQQDYYQILGVSRDATAEQIRKAFKKIARENHPDAKKDDPAAAERFKAAAEAYDVLGDEEKRKKYDQFGANWKHFKDGQSPYAGGGSGGGGGNPFRSGGPVDVDLRDIFGGQGAVDLEEIFGGMFGGGGGRRSAGRGRAPRPQKGEDLSATIQVPFQTAAVGGNYDLSLQRNGKPEELSVKIPVGIEDGQTIRLGGQGEPGHQGGPAGDLLLTVQVAPHPYFRREGRNVLVDVPVSMTEAALGTKIDVPTLSDGIVSMTLPAGTSSGAKLRLKGKGIEHPKSGTRGDLFVLIKIVVPKGLDARSKELLEEFAELNPLTPRAGLW</sequence>
<dbReference type="PROSITE" id="PS50076">
    <property type="entry name" value="DNAJ_2"/>
    <property type="match status" value="1"/>
</dbReference>
<evidence type="ECO:0000256" key="3">
    <source>
        <dbReference type="ARBA" id="ARBA00022771"/>
    </source>
</evidence>
<dbReference type="PRINTS" id="PR00625">
    <property type="entry name" value="JDOMAIN"/>
</dbReference>
<evidence type="ECO:0000313" key="9">
    <source>
        <dbReference type="Proteomes" id="UP000199518"/>
    </source>
</evidence>
<evidence type="ECO:0000256" key="5">
    <source>
        <dbReference type="ARBA" id="ARBA00023016"/>
    </source>
</evidence>
<dbReference type="GO" id="GO:0003677">
    <property type="term" value="F:DNA binding"/>
    <property type="evidence" value="ECO:0007669"/>
    <property type="project" value="UniProtKB-KW"/>
</dbReference>
<gene>
    <name evidence="8" type="ORF">SAMN05421753_12177</name>
</gene>
<dbReference type="Gene3D" id="2.60.260.20">
    <property type="entry name" value="Urease metallochaperone UreE, N-terminal domain"/>
    <property type="match status" value="2"/>
</dbReference>
<dbReference type="SUPFAM" id="SSF49493">
    <property type="entry name" value="HSP40/DnaJ peptide-binding domain"/>
    <property type="match status" value="2"/>
</dbReference>
<keyword evidence="1" id="KW-0479">Metal-binding</keyword>
<dbReference type="FunFam" id="2.60.260.20:FF:000005">
    <property type="entry name" value="Chaperone protein dnaJ 1, mitochondrial"/>
    <property type="match status" value="1"/>
</dbReference>
<evidence type="ECO:0000259" key="7">
    <source>
        <dbReference type="PROSITE" id="PS50076"/>
    </source>
</evidence>
<dbReference type="Proteomes" id="UP000199518">
    <property type="component" value="Unassembled WGS sequence"/>
</dbReference>
<keyword evidence="8" id="KW-0238">DNA-binding</keyword>
<feature type="compositionally biased region" description="Gly residues" evidence="6">
    <location>
        <begin position="84"/>
        <end position="94"/>
    </location>
</feature>
<keyword evidence="5" id="KW-0346">Stress response</keyword>
<evidence type="ECO:0000313" key="8">
    <source>
        <dbReference type="EMBL" id="SFJ48180.1"/>
    </source>
</evidence>
<dbReference type="InterPro" id="IPR001623">
    <property type="entry name" value="DnaJ_domain"/>
</dbReference>
<dbReference type="CDD" id="cd10747">
    <property type="entry name" value="DnaJ_C"/>
    <property type="match status" value="1"/>
</dbReference>
<dbReference type="CDD" id="cd06257">
    <property type="entry name" value="DnaJ"/>
    <property type="match status" value="1"/>
</dbReference>
<feature type="region of interest" description="Disordered" evidence="6">
    <location>
        <begin position="127"/>
        <end position="149"/>
    </location>
</feature>
<dbReference type="PROSITE" id="PS00636">
    <property type="entry name" value="DNAJ_1"/>
    <property type="match status" value="1"/>
</dbReference>
<dbReference type="EMBL" id="FOQD01000021">
    <property type="protein sequence ID" value="SFJ48180.1"/>
    <property type="molecule type" value="Genomic_DNA"/>
</dbReference>
<dbReference type="InterPro" id="IPR002939">
    <property type="entry name" value="DnaJ_C"/>
</dbReference>
<dbReference type="GO" id="GO:0005737">
    <property type="term" value="C:cytoplasm"/>
    <property type="evidence" value="ECO:0007669"/>
    <property type="project" value="TreeGrafter"/>
</dbReference>
<dbReference type="GO" id="GO:0008270">
    <property type="term" value="F:zinc ion binding"/>
    <property type="evidence" value="ECO:0007669"/>
    <property type="project" value="UniProtKB-KW"/>
</dbReference>
<dbReference type="PANTHER" id="PTHR43096">
    <property type="entry name" value="DNAJ HOMOLOG 1, MITOCHONDRIAL-RELATED"/>
    <property type="match status" value="1"/>
</dbReference>
<keyword evidence="3" id="KW-0863">Zinc-finger</keyword>
<protein>
    <submittedName>
        <fullName evidence="8">Curved DNA-binding protein</fullName>
    </submittedName>
</protein>
<dbReference type="Gene3D" id="1.10.287.110">
    <property type="entry name" value="DnaJ domain"/>
    <property type="match status" value="1"/>
</dbReference>
<keyword evidence="4" id="KW-0862">Zinc</keyword>
<accession>A0A1I3RQ53</accession>
<organism evidence="8 9">
    <name type="scientific">Planctomicrobium piriforme</name>
    <dbReference type="NCBI Taxonomy" id="1576369"/>
    <lineage>
        <taxon>Bacteria</taxon>
        <taxon>Pseudomonadati</taxon>
        <taxon>Planctomycetota</taxon>
        <taxon>Planctomycetia</taxon>
        <taxon>Planctomycetales</taxon>
        <taxon>Planctomycetaceae</taxon>
        <taxon>Planctomicrobium</taxon>
    </lineage>
</organism>
<evidence type="ECO:0000256" key="4">
    <source>
        <dbReference type="ARBA" id="ARBA00022833"/>
    </source>
</evidence>
<dbReference type="GO" id="GO:0051082">
    <property type="term" value="F:unfolded protein binding"/>
    <property type="evidence" value="ECO:0007669"/>
    <property type="project" value="InterPro"/>
</dbReference>